<evidence type="ECO:0000313" key="1">
    <source>
        <dbReference type="EMBL" id="JAH56250.1"/>
    </source>
</evidence>
<dbReference type="AlphaFoldDB" id="A0A0E9TTN1"/>
<organism evidence="1">
    <name type="scientific">Anguilla anguilla</name>
    <name type="common">European freshwater eel</name>
    <name type="synonym">Muraena anguilla</name>
    <dbReference type="NCBI Taxonomy" id="7936"/>
    <lineage>
        <taxon>Eukaryota</taxon>
        <taxon>Metazoa</taxon>
        <taxon>Chordata</taxon>
        <taxon>Craniata</taxon>
        <taxon>Vertebrata</taxon>
        <taxon>Euteleostomi</taxon>
        <taxon>Actinopterygii</taxon>
        <taxon>Neopterygii</taxon>
        <taxon>Teleostei</taxon>
        <taxon>Anguilliformes</taxon>
        <taxon>Anguillidae</taxon>
        <taxon>Anguilla</taxon>
    </lineage>
</organism>
<reference evidence="1" key="1">
    <citation type="submission" date="2014-11" db="EMBL/GenBank/DDBJ databases">
        <authorList>
            <person name="Amaro Gonzalez C."/>
        </authorList>
    </citation>
    <scope>NUCLEOTIDE SEQUENCE</scope>
</reference>
<dbReference type="EMBL" id="GBXM01052327">
    <property type="protein sequence ID" value="JAH56250.1"/>
    <property type="molecule type" value="Transcribed_RNA"/>
</dbReference>
<accession>A0A0E9TTN1</accession>
<protein>
    <submittedName>
        <fullName evidence="1">Uncharacterized protein</fullName>
    </submittedName>
</protein>
<sequence>MHLLSLEVVMEMEEETEIPLLSFPLPGHMCLVQQQQCVPSNHLWQPPHARVPLSPLVPL</sequence>
<reference evidence="1" key="2">
    <citation type="journal article" date="2015" name="Fish Shellfish Immunol.">
        <title>Early steps in the European eel (Anguilla anguilla)-Vibrio vulnificus interaction in the gills: Role of the RtxA13 toxin.</title>
        <authorList>
            <person name="Callol A."/>
            <person name="Pajuelo D."/>
            <person name="Ebbesson L."/>
            <person name="Teles M."/>
            <person name="MacKenzie S."/>
            <person name="Amaro C."/>
        </authorList>
    </citation>
    <scope>NUCLEOTIDE SEQUENCE</scope>
</reference>
<proteinExistence type="predicted"/>
<name>A0A0E9TTN1_ANGAN</name>